<organism evidence="1 2">
    <name type="scientific">Novosphingobium aerophilum</name>
    <dbReference type="NCBI Taxonomy" id="2839843"/>
    <lineage>
        <taxon>Bacteria</taxon>
        <taxon>Pseudomonadati</taxon>
        <taxon>Pseudomonadota</taxon>
        <taxon>Alphaproteobacteria</taxon>
        <taxon>Sphingomonadales</taxon>
        <taxon>Sphingomonadaceae</taxon>
        <taxon>Novosphingobium</taxon>
    </lineage>
</organism>
<dbReference type="EMBL" id="JACLAU010000061">
    <property type="protein sequence ID" value="MBC2653611.1"/>
    <property type="molecule type" value="Genomic_DNA"/>
</dbReference>
<proteinExistence type="predicted"/>
<gene>
    <name evidence="1" type="ORF">H7F49_18170</name>
</gene>
<evidence type="ECO:0000313" key="2">
    <source>
        <dbReference type="Proteomes" id="UP000520156"/>
    </source>
</evidence>
<comment type="caution">
    <text evidence="1">The sequence shown here is derived from an EMBL/GenBank/DDBJ whole genome shotgun (WGS) entry which is preliminary data.</text>
</comment>
<reference evidence="1 2" key="1">
    <citation type="submission" date="2020-08" db="EMBL/GenBank/DDBJ databases">
        <title>The genome sequence of Novosphingobium flavum 4Y4.</title>
        <authorList>
            <person name="Liu Y."/>
        </authorList>
    </citation>
    <scope>NUCLEOTIDE SEQUENCE [LARGE SCALE GENOMIC DNA]</scope>
    <source>
        <strain evidence="1 2">4Y4</strain>
    </source>
</reference>
<dbReference type="Proteomes" id="UP000520156">
    <property type="component" value="Unassembled WGS sequence"/>
</dbReference>
<dbReference type="RefSeq" id="WP_185684983.1">
    <property type="nucleotide sequence ID" value="NZ_JACLAU010000061.1"/>
</dbReference>
<dbReference type="AlphaFoldDB" id="A0A7X1FAY8"/>
<accession>A0A7X1FAY8</accession>
<protein>
    <submittedName>
        <fullName evidence="1">Uncharacterized protein</fullName>
    </submittedName>
</protein>
<sequence length="157" mass="16829">MSEVVYPFWIGLSALERAGADASRIYLDYLADALVAAVDGLDETETDHWRGWFRRNADELGMAAGLPAEVDFAEEIRSVLSPDNEAAKAWARACIEAGVAHGADMEDPGSVISRLSWAATTRLARSGLLKVGSNDDLVSGTDAITIKSTGQRSNRTS</sequence>
<name>A0A7X1FAY8_9SPHN</name>
<keyword evidence="2" id="KW-1185">Reference proteome</keyword>
<evidence type="ECO:0000313" key="1">
    <source>
        <dbReference type="EMBL" id="MBC2653611.1"/>
    </source>
</evidence>